<dbReference type="PANTHER" id="PTHR37299">
    <property type="entry name" value="TRANSCRIPTIONAL REGULATOR-RELATED"/>
    <property type="match status" value="1"/>
</dbReference>
<dbReference type="Proteomes" id="UP001497416">
    <property type="component" value="Unassembled WGS sequence"/>
</dbReference>
<sequence>MNAVIIEDENIASRRLAKLIQEIAPEIQIIYQLTSVENSLQWFNSNDLPDLIFLDIQLNDGYGFDILDVLEDHPPVIFTTAYNEYAIRGFKYNGLDYLLKPIDKKDLERALEKYRKNHSKEDSTKRNKEYEKIKSLFSKEYKKRFMIKVGNQFNTFNVEEIAYFKSHEGTIFLHTHNNQHYPIEYSIDQLEEILDPIFFFRVNRKFMVSVKAVNEIHSYFNSRLLLKLKPKDEEQVIVSRERTSNFKKWLDL</sequence>
<dbReference type="SUPFAM" id="SSF52172">
    <property type="entry name" value="CheY-like"/>
    <property type="match status" value="1"/>
</dbReference>
<accession>A0ABM9NQ46</accession>
<protein>
    <submittedName>
        <fullName evidence="4">Two-component system, LytTR family, response regulator LytT</fullName>
    </submittedName>
</protein>
<evidence type="ECO:0000259" key="3">
    <source>
        <dbReference type="PROSITE" id="PS50930"/>
    </source>
</evidence>
<dbReference type="PANTHER" id="PTHR37299:SF1">
    <property type="entry name" value="STAGE 0 SPORULATION PROTEIN A HOMOLOG"/>
    <property type="match status" value="1"/>
</dbReference>
<keyword evidence="5" id="KW-1185">Reference proteome</keyword>
<evidence type="ECO:0000259" key="2">
    <source>
        <dbReference type="PROSITE" id="PS50110"/>
    </source>
</evidence>
<dbReference type="PROSITE" id="PS50930">
    <property type="entry name" value="HTH_LYTTR"/>
    <property type="match status" value="1"/>
</dbReference>
<dbReference type="Pfam" id="PF04397">
    <property type="entry name" value="LytTR"/>
    <property type="match status" value="1"/>
</dbReference>
<dbReference type="EMBL" id="CAXIXY010000003">
    <property type="protein sequence ID" value="CAL2074730.1"/>
    <property type="molecule type" value="Genomic_DNA"/>
</dbReference>
<evidence type="ECO:0000313" key="4">
    <source>
        <dbReference type="EMBL" id="CAL2074730.1"/>
    </source>
</evidence>
<feature type="modified residue" description="4-aspartylphosphate" evidence="1">
    <location>
        <position position="55"/>
    </location>
</feature>
<dbReference type="Pfam" id="PF00072">
    <property type="entry name" value="Response_reg"/>
    <property type="match status" value="1"/>
</dbReference>
<evidence type="ECO:0000313" key="5">
    <source>
        <dbReference type="Proteomes" id="UP001497416"/>
    </source>
</evidence>
<feature type="domain" description="HTH LytTR-type" evidence="3">
    <location>
        <begin position="145"/>
        <end position="252"/>
    </location>
</feature>
<dbReference type="InterPro" id="IPR046947">
    <property type="entry name" value="LytR-like"/>
</dbReference>
<dbReference type="InterPro" id="IPR001789">
    <property type="entry name" value="Sig_transdc_resp-reg_receiver"/>
</dbReference>
<organism evidence="4 5">
    <name type="scientific">Tenacibaculum platacis</name>
    <dbReference type="NCBI Taxonomy" id="3137852"/>
    <lineage>
        <taxon>Bacteria</taxon>
        <taxon>Pseudomonadati</taxon>
        <taxon>Bacteroidota</taxon>
        <taxon>Flavobacteriia</taxon>
        <taxon>Flavobacteriales</taxon>
        <taxon>Flavobacteriaceae</taxon>
        <taxon>Tenacibaculum</taxon>
    </lineage>
</organism>
<dbReference type="SMART" id="SM00448">
    <property type="entry name" value="REC"/>
    <property type="match status" value="1"/>
</dbReference>
<gene>
    <name evidence="4" type="ORF">T190607A01A_10064</name>
</gene>
<dbReference type="Gene3D" id="3.40.50.2300">
    <property type="match status" value="1"/>
</dbReference>
<dbReference type="SMART" id="SM00850">
    <property type="entry name" value="LytTR"/>
    <property type="match status" value="1"/>
</dbReference>
<dbReference type="InterPro" id="IPR007492">
    <property type="entry name" value="LytTR_DNA-bd_dom"/>
</dbReference>
<keyword evidence="1" id="KW-0597">Phosphoprotein</keyword>
<feature type="domain" description="Response regulatory" evidence="2">
    <location>
        <begin position="2"/>
        <end position="115"/>
    </location>
</feature>
<evidence type="ECO:0000256" key="1">
    <source>
        <dbReference type="PROSITE-ProRule" id="PRU00169"/>
    </source>
</evidence>
<dbReference type="InterPro" id="IPR011006">
    <property type="entry name" value="CheY-like_superfamily"/>
</dbReference>
<dbReference type="PROSITE" id="PS50110">
    <property type="entry name" value="RESPONSE_REGULATORY"/>
    <property type="match status" value="1"/>
</dbReference>
<name>A0ABM9NQ46_9FLAO</name>
<dbReference type="RefSeq" id="WP_348709550.1">
    <property type="nucleotide sequence ID" value="NZ_CAXIXY010000003.1"/>
</dbReference>
<dbReference type="Gene3D" id="2.40.50.1020">
    <property type="entry name" value="LytTr DNA-binding domain"/>
    <property type="match status" value="1"/>
</dbReference>
<reference evidence="4 5" key="1">
    <citation type="submission" date="2024-05" db="EMBL/GenBank/DDBJ databases">
        <authorList>
            <person name="Duchaud E."/>
        </authorList>
    </citation>
    <scope>NUCLEOTIDE SEQUENCE [LARGE SCALE GENOMIC DNA]</scope>
    <source>
        <strain evidence="4">Ena-SAMPLE-TAB-13-05-2024-13:56:06:370-140302</strain>
    </source>
</reference>
<comment type="caution">
    <text evidence="4">The sequence shown here is derived from an EMBL/GenBank/DDBJ whole genome shotgun (WGS) entry which is preliminary data.</text>
</comment>
<proteinExistence type="predicted"/>